<proteinExistence type="predicted"/>
<evidence type="ECO:0000313" key="2">
    <source>
        <dbReference type="EMBL" id="KGJ86987.1"/>
    </source>
</evidence>
<organism evidence="2 3">
    <name type="scientific">Colwellia psychrerythraea</name>
    <name type="common">Vibrio psychroerythus</name>
    <dbReference type="NCBI Taxonomy" id="28229"/>
    <lineage>
        <taxon>Bacteria</taxon>
        <taxon>Pseudomonadati</taxon>
        <taxon>Pseudomonadota</taxon>
        <taxon>Gammaproteobacteria</taxon>
        <taxon>Alteromonadales</taxon>
        <taxon>Colwelliaceae</taxon>
        <taxon>Colwellia</taxon>
    </lineage>
</organism>
<dbReference type="SMART" id="SM00226">
    <property type="entry name" value="LMWPc"/>
    <property type="match status" value="1"/>
</dbReference>
<name>A0A099KA75_COLPS</name>
<dbReference type="RefSeq" id="WP_052056945.1">
    <property type="nucleotide sequence ID" value="NZ_JQED01000055.1"/>
</dbReference>
<protein>
    <submittedName>
        <fullName evidence="2">Phosphotyrosine protein phosphatase I superfamily</fullName>
    </submittedName>
</protein>
<sequence>MNILFLCTANIQRSKTAEEIFRAANKNHQYKSAGISAKYVQKANSTLCTEELLKWADQIYVFEQQHIDRIQKHTDDAFLPKIINLHIPDDYQYFQRELVLLLLERVKLVNYEHTPIINHSVAFDLGSSLLEKWGCTTIQKLAILGVNKTDYHRFQTDPSAVSLNTEQLERLSYVARIHQSLKVTFSNPKNVYGFMSMKNNNSFFNGRTPLSIIATGNFDDFYDVFKCIDSTVIR</sequence>
<dbReference type="PATRIC" id="fig|28229.4.peg.3875"/>
<evidence type="ECO:0000259" key="1">
    <source>
        <dbReference type="SMART" id="SM00226"/>
    </source>
</evidence>
<dbReference type="Pfam" id="PF01451">
    <property type="entry name" value="LMWPc"/>
    <property type="match status" value="1"/>
</dbReference>
<dbReference type="InterPro" id="IPR036196">
    <property type="entry name" value="Ptyr_pPase_sf"/>
</dbReference>
<evidence type="ECO:0000313" key="3">
    <source>
        <dbReference type="Proteomes" id="UP000029843"/>
    </source>
</evidence>
<dbReference type="Proteomes" id="UP000029843">
    <property type="component" value="Unassembled WGS sequence"/>
</dbReference>
<gene>
    <name evidence="2" type="ORF">ND2E_0394</name>
</gene>
<dbReference type="AlphaFoldDB" id="A0A099KA75"/>
<dbReference type="InterPro" id="IPR023485">
    <property type="entry name" value="Ptyr_pPase"/>
</dbReference>
<comment type="caution">
    <text evidence="2">The sequence shown here is derived from an EMBL/GenBank/DDBJ whole genome shotgun (WGS) entry which is preliminary data.</text>
</comment>
<reference evidence="2 3" key="1">
    <citation type="submission" date="2014-08" db="EMBL/GenBank/DDBJ databases">
        <title>Genomic and Phenotypic Diversity of Colwellia psychrerythraea strains from Disparate Marine Basins.</title>
        <authorList>
            <person name="Techtmann S.M."/>
            <person name="Stelling S.C."/>
            <person name="Utturkar S.M."/>
            <person name="Alshibli N."/>
            <person name="Harris A."/>
            <person name="Brown S.D."/>
            <person name="Hazen T.C."/>
        </authorList>
    </citation>
    <scope>NUCLEOTIDE SEQUENCE [LARGE SCALE GENOMIC DNA]</scope>
    <source>
        <strain evidence="2 3">ND2E</strain>
    </source>
</reference>
<dbReference type="SUPFAM" id="SSF52788">
    <property type="entry name" value="Phosphotyrosine protein phosphatases I"/>
    <property type="match status" value="1"/>
</dbReference>
<accession>A0A099KA75</accession>
<dbReference type="Gene3D" id="3.40.50.2300">
    <property type="match status" value="1"/>
</dbReference>
<dbReference type="EMBL" id="JQED01000055">
    <property type="protein sequence ID" value="KGJ86987.1"/>
    <property type="molecule type" value="Genomic_DNA"/>
</dbReference>
<feature type="domain" description="Phosphotyrosine protein phosphatase I" evidence="1">
    <location>
        <begin position="1"/>
        <end position="111"/>
    </location>
</feature>